<evidence type="ECO:0000256" key="3">
    <source>
        <dbReference type="SAM" id="Phobius"/>
    </source>
</evidence>
<dbReference type="EMBL" id="BLJE01000004">
    <property type="protein sequence ID" value="GFE66224.1"/>
    <property type="molecule type" value="Genomic_DNA"/>
</dbReference>
<keyword evidence="2" id="KW-0456">Lyase</keyword>
<keyword evidence="1" id="KW-0732">Signal</keyword>
<dbReference type="InterPro" id="IPR008397">
    <property type="entry name" value="Alginate_lyase_dom"/>
</dbReference>
<feature type="domain" description="Alginate lyase" evidence="4">
    <location>
        <begin position="437"/>
        <end position="683"/>
    </location>
</feature>
<keyword evidence="3" id="KW-0812">Transmembrane</keyword>
<proteinExistence type="predicted"/>
<evidence type="ECO:0000259" key="4">
    <source>
        <dbReference type="Pfam" id="PF05426"/>
    </source>
</evidence>
<evidence type="ECO:0000256" key="2">
    <source>
        <dbReference type="ARBA" id="ARBA00023239"/>
    </source>
</evidence>
<dbReference type="InterPro" id="IPR008929">
    <property type="entry name" value="Chondroitin_lyas"/>
</dbReference>
<dbReference type="GO" id="GO:0016829">
    <property type="term" value="F:lyase activity"/>
    <property type="evidence" value="ECO:0007669"/>
    <property type="project" value="UniProtKB-KW"/>
</dbReference>
<evidence type="ECO:0000256" key="1">
    <source>
        <dbReference type="ARBA" id="ARBA00022729"/>
    </source>
</evidence>
<dbReference type="Pfam" id="PF05426">
    <property type="entry name" value="Alginate_lyase"/>
    <property type="match status" value="1"/>
</dbReference>
<keyword evidence="3" id="KW-0472">Membrane</keyword>
<gene>
    <name evidence="5" type="ORF">KIN_32980</name>
</gene>
<evidence type="ECO:0000313" key="6">
    <source>
        <dbReference type="Proteomes" id="UP000436822"/>
    </source>
</evidence>
<evidence type="ECO:0000313" key="5">
    <source>
        <dbReference type="EMBL" id="GFE66224.1"/>
    </source>
</evidence>
<comment type="caution">
    <text evidence="5">The sequence shown here is derived from an EMBL/GenBank/DDBJ whole genome shotgun (WGS) entry which is preliminary data.</text>
</comment>
<name>A0A6N6JJB1_9RHOB</name>
<keyword evidence="3" id="KW-1133">Transmembrane helix</keyword>
<reference evidence="5 6" key="1">
    <citation type="submission" date="2019-12" db="EMBL/GenBank/DDBJ databases">
        <title>Litoreibacter badius sp. nov., a novel bacteriochlorophyll a-containing bacterium in the genus Litoreibacter.</title>
        <authorList>
            <person name="Kanamuro M."/>
            <person name="Takabe Y."/>
            <person name="Mori K."/>
            <person name="Takaichi S."/>
            <person name="Hanada S."/>
        </authorList>
    </citation>
    <scope>NUCLEOTIDE SEQUENCE [LARGE SCALE GENOMIC DNA]</scope>
    <source>
        <strain evidence="5 6">K6</strain>
    </source>
</reference>
<dbReference type="OrthoDB" id="7210452at2"/>
<dbReference type="Proteomes" id="UP000436822">
    <property type="component" value="Unassembled WGS sequence"/>
</dbReference>
<protein>
    <recommendedName>
        <fullName evidence="4">Alginate lyase domain-containing protein</fullName>
    </recommendedName>
</protein>
<organism evidence="5 6">
    <name type="scientific">Litoreibacter roseus</name>
    <dbReference type="NCBI Taxonomy" id="2601869"/>
    <lineage>
        <taxon>Bacteria</taxon>
        <taxon>Pseudomonadati</taxon>
        <taxon>Pseudomonadota</taxon>
        <taxon>Alphaproteobacteria</taxon>
        <taxon>Rhodobacterales</taxon>
        <taxon>Roseobacteraceae</taxon>
        <taxon>Litoreibacter</taxon>
    </lineage>
</organism>
<keyword evidence="6" id="KW-1185">Reference proteome</keyword>
<dbReference type="SUPFAM" id="SSF48230">
    <property type="entry name" value="Chondroitin AC/alginate lyase"/>
    <property type="match status" value="1"/>
</dbReference>
<accession>A0A6N6JJB1</accession>
<sequence length="786" mass="89710">MKANPKELFQKLKQRLRIAGTLERILWVLVLLPFLPILFVVLVAKGLKKRRLRKLRKGQMFVQNTAAAPQPVVDPTAEAAIRQRPSDYAFIRIIGNDLPPRHQTGQSLKNVQFILENEPDFPNCEKLWLLNRIRNQDDEVAIVQALEAAGHEYIKIPFSLDEYAAAPLDFSLFPSHQYIFGREFHDLDLPAQDRGITSIYRHRNNYAMNNNGARNAALEWGRSRAKWVLPWDGNCFVTGEDWDRFVSDIASQEDHRYFVVPMVRLASNDVALDRMDPDDATEEPQIAFRCDAGEMFDGSFPYGRRPKVELLVRLGVEGPWRWNKLDPWDLKANKPVPDSHLIGKAGMVRRLDSGRNDLEIGGKEGREERAFARNDAIVDVLRVLDKEVLDTRGYDPKRPVFFGRETLEHLGAGKTSIQTQQVRHAANEALGRGPFSVFDKTELPPSGNKADYFHPAPYWWPNPKTKDGLPYVKRDGERLPGTVLYAPESKAYDRTRLQFLFDDAVSCGLAWAVFGDNKYRDHAKRLVETWFLEEESAMTPHLRYAQLRRGHDNDEGAKSGIIEFKDIAYLLDAVRLIDDPALTDQLADWLRHYRDWLVSSEQGQGERRALNNHGVFFDLQLASIAAFLGDADTLLDCYFASTGRLTGHFEEDGRQPHELKRSMTEHYCAFNLHGWLSLYMLYKSCGFPVEHQPEFARVGQGATWFLGHRDAPWPYEQISEFDDDRYAAVVLFASALDLGVSTEPRDLNLATQKPLFHPHDGVPPFWSLMVAPDTSDAELNLEAEDA</sequence>
<feature type="transmembrane region" description="Helical" evidence="3">
    <location>
        <begin position="25"/>
        <end position="47"/>
    </location>
</feature>
<dbReference type="GO" id="GO:0042597">
    <property type="term" value="C:periplasmic space"/>
    <property type="evidence" value="ECO:0007669"/>
    <property type="project" value="InterPro"/>
</dbReference>
<dbReference type="Gene3D" id="1.50.10.100">
    <property type="entry name" value="Chondroitin AC/alginate lyase"/>
    <property type="match status" value="1"/>
</dbReference>
<dbReference type="AlphaFoldDB" id="A0A6N6JJB1"/>
<dbReference type="RefSeq" id="WP_159809081.1">
    <property type="nucleotide sequence ID" value="NZ_BLJE01000004.1"/>
</dbReference>